<dbReference type="EMBL" id="VTXW01000008">
    <property type="protein sequence ID" value="NOH33948.1"/>
    <property type="molecule type" value="Genomic_DNA"/>
</dbReference>
<organism evidence="1 2">
    <name type="scientific">Vibrio chagasii</name>
    <dbReference type="NCBI Taxonomy" id="170679"/>
    <lineage>
        <taxon>Bacteria</taxon>
        <taxon>Pseudomonadati</taxon>
        <taxon>Pseudomonadota</taxon>
        <taxon>Gammaproteobacteria</taxon>
        <taxon>Vibrionales</taxon>
        <taxon>Vibrionaceae</taxon>
        <taxon>Vibrio</taxon>
    </lineage>
</organism>
<dbReference type="AlphaFoldDB" id="A0A7Y3YQN3"/>
<comment type="caution">
    <text evidence="1">The sequence shown here is derived from an EMBL/GenBank/DDBJ whole genome shotgun (WGS) entry which is preliminary data.</text>
</comment>
<gene>
    <name evidence="1" type="ORF">F0245_11335</name>
</gene>
<proteinExistence type="predicted"/>
<reference evidence="1 2" key="1">
    <citation type="submission" date="2019-09" db="EMBL/GenBank/DDBJ databases">
        <title>Draft genome sequencing and comparative genomics of hatchery-associated Vibrios.</title>
        <authorList>
            <person name="Kehlet-Delgado H."/>
            <person name="Mueller R.S."/>
        </authorList>
    </citation>
    <scope>NUCLEOTIDE SEQUENCE [LARGE SCALE GENOMIC DNA]</scope>
    <source>
        <strain evidence="1 2">00-90-10</strain>
    </source>
</reference>
<evidence type="ECO:0000313" key="2">
    <source>
        <dbReference type="Proteomes" id="UP000525336"/>
    </source>
</evidence>
<sequence>MLDSLGSHLIFYCEYWSLLESKKFRYIHVIYLCKFGMNYKRLASNPFIRRFLSHWPIFI</sequence>
<name>A0A7Y3YQN3_9VIBR</name>
<evidence type="ECO:0000313" key="1">
    <source>
        <dbReference type="EMBL" id="NOH33948.1"/>
    </source>
</evidence>
<dbReference type="Proteomes" id="UP000525336">
    <property type="component" value="Unassembled WGS sequence"/>
</dbReference>
<protein>
    <submittedName>
        <fullName evidence="1">Uncharacterized protein</fullName>
    </submittedName>
</protein>
<accession>A0A7Y3YQN3</accession>